<comment type="caution">
    <text evidence="2">The sequence shown here is derived from an EMBL/GenBank/DDBJ whole genome shotgun (WGS) entry which is preliminary data.</text>
</comment>
<gene>
    <name evidence="2" type="ORF">L1049_024404</name>
</gene>
<dbReference type="EMBL" id="JBBPBK010000005">
    <property type="protein sequence ID" value="KAK9285216.1"/>
    <property type="molecule type" value="Genomic_DNA"/>
</dbReference>
<dbReference type="AlphaFoldDB" id="A0AAP0RUV8"/>
<reference evidence="2 3" key="1">
    <citation type="journal article" date="2024" name="Plant J.">
        <title>Genome sequences and population genomics reveal climatic adaptation and genomic divergence between two closely related sweetgum species.</title>
        <authorList>
            <person name="Xu W.Q."/>
            <person name="Ren C.Q."/>
            <person name="Zhang X.Y."/>
            <person name="Comes H.P."/>
            <person name="Liu X.H."/>
            <person name="Li Y.G."/>
            <person name="Kettle C.J."/>
            <person name="Jalonen R."/>
            <person name="Gaisberger H."/>
            <person name="Ma Y.Z."/>
            <person name="Qiu Y.X."/>
        </authorList>
    </citation>
    <scope>NUCLEOTIDE SEQUENCE [LARGE SCALE GENOMIC DNA]</scope>
    <source>
        <strain evidence="2">Hangzhou</strain>
    </source>
</reference>
<evidence type="ECO:0000256" key="1">
    <source>
        <dbReference type="SAM" id="MobiDB-lite"/>
    </source>
</evidence>
<evidence type="ECO:0000313" key="3">
    <source>
        <dbReference type="Proteomes" id="UP001415857"/>
    </source>
</evidence>
<dbReference type="Proteomes" id="UP001415857">
    <property type="component" value="Unassembled WGS sequence"/>
</dbReference>
<name>A0AAP0RUV8_LIQFO</name>
<feature type="compositionally biased region" description="Low complexity" evidence="1">
    <location>
        <begin position="31"/>
        <end position="40"/>
    </location>
</feature>
<accession>A0AAP0RUV8</accession>
<proteinExistence type="predicted"/>
<protein>
    <submittedName>
        <fullName evidence="2">Uncharacterized protein</fullName>
    </submittedName>
</protein>
<organism evidence="2 3">
    <name type="scientific">Liquidambar formosana</name>
    <name type="common">Formosan gum</name>
    <dbReference type="NCBI Taxonomy" id="63359"/>
    <lineage>
        <taxon>Eukaryota</taxon>
        <taxon>Viridiplantae</taxon>
        <taxon>Streptophyta</taxon>
        <taxon>Embryophyta</taxon>
        <taxon>Tracheophyta</taxon>
        <taxon>Spermatophyta</taxon>
        <taxon>Magnoliopsida</taxon>
        <taxon>eudicotyledons</taxon>
        <taxon>Gunneridae</taxon>
        <taxon>Pentapetalae</taxon>
        <taxon>Saxifragales</taxon>
        <taxon>Altingiaceae</taxon>
        <taxon>Liquidambar</taxon>
    </lineage>
</organism>
<feature type="compositionally biased region" description="Polar residues" evidence="1">
    <location>
        <begin position="1"/>
        <end position="16"/>
    </location>
</feature>
<evidence type="ECO:0000313" key="2">
    <source>
        <dbReference type="EMBL" id="KAK9285216.1"/>
    </source>
</evidence>
<feature type="region of interest" description="Disordered" evidence="1">
    <location>
        <begin position="1"/>
        <end position="60"/>
    </location>
</feature>
<sequence>MSLTSTLIYSTPNASLKTAHKYYPEKDTKNSSKSNGGSKNCAKLGTGSRRSPRLNNGVEGFSCRRRSPRLCNCGNTDEKTGNDKSVEVRNAKGSVDSCEQFVGKRERRLRSNSVGSATVIAERGERQARDVNKGDKDIVVKRKRKQGEEGVGHVQGNDKSVEVRNAKGSVDSCEQFVGKRERRLRSNSVGSATCYS</sequence>
<keyword evidence="3" id="KW-1185">Reference proteome</keyword>
<feature type="region of interest" description="Disordered" evidence="1">
    <location>
        <begin position="143"/>
        <end position="165"/>
    </location>
</feature>